<keyword evidence="8" id="KW-1185">Reference proteome</keyword>
<dbReference type="CDD" id="cd00761">
    <property type="entry name" value="Glyco_tranf_GTA_type"/>
    <property type="match status" value="1"/>
</dbReference>
<evidence type="ECO:0000313" key="7">
    <source>
        <dbReference type="EMBL" id="MBK6264221.1"/>
    </source>
</evidence>
<comment type="subcellular location">
    <subcellularLocation>
        <location evidence="1">Cell membrane</location>
    </subcellularLocation>
</comment>
<evidence type="ECO:0000256" key="3">
    <source>
        <dbReference type="ARBA" id="ARBA00022676"/>
    </source>
</evidence>
<keyword evidence="2" id="KW-1003">Cell membrane</keyword>
<dbReference type="EMBL" id="JAEQBW010000001">
    <property type="protein sequence ID" value="MBK6264221.1"/>
    <property type="molecule type" value="Genomic_DNA"/>
</dbReference>
<dbReference type="InterPro" id="IPR029044">
    <property type="entry name" value="Nucleotide-diphossugar_trans"/>
</dbReference>
<gene>
    <name evidence="7" type="ORF">JKA74_04165</name>
</gene>
<name>A0A935C631_9BACT</name>
<dbReference type="GO" id="GO:0005886">
    <property type="term" value="C:plasma membrane"/>
    <property type="evidence" value="ECO:0007669"/>
    <property type="project" value="UniProtKB-SubCell"/>
</dbReference>
<accession>A0A935C631</accession>
<dbReference type="Pfam" id="PF00535">
    <property type="entry name" value="Glycos_transf_2"/>
    <property type="match status" value="1"/>
</dbReference>
<keyword evidence="5" id="KW-0472">Membrane</keyword>
<dbReference type="Gene3D" id="3.90.550.10">
    <property type="entry name" value="Spore Coat Polysaccharide Biosynthesis Protein SpsA, Chain A"/>
    <property type="match status" value="1"/>
</dbReference>
<comment type="caution">
    <text evidence="7">The sequence shown here is derived from an EMBL/GenBank/DDBJ whole genome shotgun (WGS) entry which is preliminary data.</text>
</comment>
<keyword evidence="3" id="KW-0328">Glycosyltransferase</keyword>
<evidence type="ECO:0000259" key="6">
    <source>
        <dbReference type="Pfam" id="PF00535"/>
    </source>
</evidence>
<dbReference type="RefSeq" id="WP_201429892.1">
    <property type="nucleotide sequence ID" value="NZ_JAEQBW010000001.1"/>
</dbReference>
<evidence type="ECO:0000256" key="2">
    <source>
        <dbReference type="ARBA" id="ARBA00022475"/>
    </source>
</evidence>
<dbReference type="SUPFAM" id="SSF53448">
    <property type="entry name" value="Nucleotide-diphospho-sugar transferases"/>
    <property type="match status" value="1"/>
</dbReference>
<proteinExistence type="predicted"/>
<sequence>MIPNTYFERYAYSKRFIDEIIVDNTFLSVVIPVFKEDNLIATLESLDNCEPTTFPVEVILVINHPEDATQEVKELSESVSEEINVFRSRKKSDFITFHLIKAYDLPKKQAGVGLARKIGMDEASYRFNTNQRDGIIVCFDADSICESNYLKSIESHFLKNPLSVGSSIHFEHPIHKEGESNLPIILYELHLRYYVQGLKYAQYPFAYHTIGSSMAVKSSVYQKQGGMNQRKAGEDFYFLHKIIPLGNFTNINSTKVIPSPRISDRVPFGTGRAMGEYEMDQKDLTSSYNFLIFKELKSFILQIEDDCFPSNCSQSIQHFITANNFEDSITKIRQQSKNKAHLRDRFFQWFNGFRVLKCVHFLRDHYYPNQALETGVMNLFSEIEELKKYSKELSAEKQLVIMRKYERSL</sequence>
<dbReference type="AlphaFoldDB" id="A0A935C631"/>
<evidence type="ECO:0000256" key="5">
    <source>
        <dbReference type="ARBA" id="ARBA00023136"/>
    </source>
</evidence>
<organism evidence="7 8">
    <name type="scientific">Marivirga aurantiaca</name>
    <dbReference type="NCBI Taxonomy" id="2802615"/>
    <lineage>
        <taxon>Bacteria</taxon>
        <taxon>Pseudomonadati</taxon>
        <taxon>Bacteroidota</taxon>
        <taxon>Cytophagia</taxon>
        <taxon>Cytophagales</taxon>
        <taxon>Marivirgaceae</taxon>
        <taxon>Marivirga</taxon>
    </lineage>
</organism>
<reference evidence="7" key="1">
    <citation type="submission" date="2021-01" db="EMBL/GenBank/DDBJ databases">
        <title>Marivirga aurantiaca sp. nov., isolated from intertidal surface sediments.</title>
        <authorList>
            <person name="Zhang M."/>
        </authorList>
    </citation>
    <scope>NUCLEOTIDE SEQUENCE</scope>
    <source>
        <strain evidence="7">S37H4</strain>
    </source>
</reference>
<dbReference type="PANTHER" id="PTHR43646:SF2">
    <property type="entry name" value="GLYCOSYLTRANSFERASE 2-LIKE DOMAIN-CONTAINING PROTEIN"/>
    <property type="match status" value="1"/>
</dbReference>
<dbReference type="InterPro" id="IPR001173">
    <property type="entry name" value="Glyco_trans_2-like"/>
</dbReference>
<evidence type="ECO:0000256" key="4">
    <source>
        <dbReference type="ARBA" id="ARBA00022679"/>
    </source>
</evidence>
<evidence type="ECO:0000313" key="8">
    <source>
        <dbReference type="Proteomes" id="UP000611723"/>
    </source>
</evidence>
<protein>
    <submittedName>
        <fullName evidence="7">Glycosyltransferase family 2 protein</fullName>
    </submittedName>
</protein>
<dbReference type="PANTHER" id="PTHR43646">
    <property type="entry name" value="GLYCOSYLTRANSFERASE"/>
    <property type="match status" value="1"/>
</dbReference>
<feature type="domain" description="Glycosyltransferase 2-like" evidence="6">
    <location>
        <begin position="28"/>
        <end position="178"/>
    </location>
</feature>
<dbReference type="GO" id="GO:0016757">
    <property type="term" value="F:glycosyltransferase activity"/>
    <property type="evidence" value="ECO:0007669"/>
    <property type="project" value="UniProtKB-KW"/>
</dbReference>
<dbReference type="Proteomes" id="UP000611723">
    <property type="component" value="Unassembled WGS sequence"/>
</dbReference>
<evidence type="ECO:0000256" key="1">
    <source>
        <dbReference type="ARBA" id="ARBA00004236"/>
    </source>
</evidence>
<keyword evidence="4" id="KW-0808">Transferase</keyword>